<proteinExistence type="predicted"/>
<dbReference type="AlphaFoldDB" id="A0A2J6PRS5"/>
<keyword evidence="1" id="KW-0472">Membrane</keyword>
<evidence type="ECO:0008006" key="4">
    <source>
        <dbReference type="Google" id="ProtNLM"/>
    </source>
</evidence>
<evidence type="ECO:0000256" key="1">
    <source>
        <dbReference type="SAM" id="Phobius"/>
    </source>
</evidence>
<protein>
    <recommendedName>
        <fullName evidence="4">RGS domain-containing protein</fullName>
    </recommendedName>
</protein>
<gene>
    <name evidence="2" type="ORF">NA56DRAFT_692463</name>
</gene>
<sequence>MFYINPLGRNWGPTVNWDSLGKIYAALAISWTVILYSGIAWLVAHRQLPCLKMRNIPLAVAATSFLHVYLVKIMLAYTTNGHFLCSAEFWIMSIYLPFGIALFQANQVQLLSISTQQRKLLDGEGLSIHEPYRCQRSLWSRWRSLSALKQTYVFIGMGMLLQVVVTATIYGTNRKLQGHWGKIPYPQGQVACRKGLEWIPSAFWQMFWSWIYGPYLLYKIRNVRDTHHWRLQTILCVISGFPGSPLWLASVFSPKFKAINKYFVPPMWLAPGIIVMQACTIFFPIYSYYRSRCLSNETLCTLQSWEARSQWTADSATLYSNSVRTRSTPAIHQKASFRTEKSGAQYRDNEMCEMTIAALENAIATNPLPLLQFAATKDFTAENILFLIQIRDWKSSWASSSSPPTPHSRAVLFRKAVEIYAQSVNEKMAVFPINIEGGIRSRLDALFEPAVRKLRDEIGDAVDPYNEITPFAGGEGEMPLSPMSPGCPGSPLKSTWPLPSTPKSGVSTEVERAYHPEIDGKIVVGDVPEEFDDRVFDAAEKSIKYLVVTNTWRKMISEMKESPRTSHESMQ</sequence>
<feature type="transmembrane region" description="Helical" evidence="1">
    <location>
        <begin position="56"/>
        <end position="77"/>
    </location>
</feature>
<keyword evidence="3" id="KW-1185">Reference proteome</keyword>
<feature type="transmembrane region" description="Helical" evidence="1">
    <location>
        <begin position="89"/>
        <end position="111"/>
    </location>
</feature>
<feature type="transmembrane region" description="Helical" evidence="1">
    <location>
        <begin position="229"/>
        <end position="248"/>
    </location>
</feature>
<keyword evidence="1" id="KW-1133">Transmembrane helix</keyword>
<evidence type="ECO:0000313" key="3">
    <source>
        <dbReference type="Proteomes" id="UP000235672"/>
    </source>
</evidence>
<evidence type="ECO:0000313" key="2">
    <source>
        <dbReference type="EMBL" id="PMD16712.1"/>
    </source>
</evidence>
<accession>A0A2J6PRS5</accession>
<dbReference type="EMBL" id="KZ613504">
    <property type="protein sequence ID" value="PMD16712.1"/>
    <property type="molecule type" value="Genomic_DNA"/>
</dbReference>
<feature type="transmembrane region" description="Helical" evidence="1">
    <location>
        <begin position="151"/>
        <end position="170"/>
    </location>
</feature>
<organism evidence="2 3">
    <name type="scientific">Hyaloscypha hepaticicola</name>
    <dbReference type="NCBI Taxonomy" id="2082293"/>
    <lineage>
        <taxon>Eukaryota</taxon>
        <taxon>Fungi</taxon>
        <taxon>Dikarya</taxon>
        <taxon>Ascomycota</taxon>
        <taxon>Pezizomycotina</taxon>
        <taxon>Leotiomycetes</taxon>
        <taxon>Helotiales</taxon>
        <taxon>Hyaloscyphaceae</taxon>
        <taxon>Hyaloscypha</taxon>
    </lineage>
</organism>
<name>A0A2J6PRS5_9HELO</name>
<feature type="transmembrane region" description="Helical" evidence="1">
    <location>
        <begin position="198"/>
        <end position="217"/>
    </location>
</feature>
<reference evidence="2 3" key="1">
    <citation type="submission" date="2016-05" db="EMBL/GenBank/DDBJ databases">
        <title>A degradative enzymes factory behind the ericoid mycorrhizal symbiosis.</title>
        <authorList>
            <consortium name="DOE Joint Genome Institute"/>
            <person name="Martino E."/>
            <person name="Morin E."/>
            <person name="Grelet G."/>
            <person name="Kuo A."/>
            <person name="Kohler A."/>
            <person name="Daghino S."/>
            <person name="Barry K."/>
            <person name="Choi C."/>
            <person name="Cichocki N."/>
            <person name="Clum A."/>
            <person name="Copeland A."/>
            <person name="Hainaut M."/>
            <person name="Haridas S."/>
            <person name="Labutti K."/>
            <person name="Lindquist E."/>
            <person name="Lipzen A."/>
            <person name="Khouja H.-R."/>
            <person name="Murat C."/>
            <person name="Ohm R."/>
            <person name="Olson A."/>
            <person name="Spatafora J."/>
            <person name="Veneault-Fourrey C."/>
            <person name="Henrissat B."/>
            <person name="Grigoriev I."/>
            <person name="Martin F."/>
            <person name="Perotto S."/>
        </authorList>
    </citation>
    <scope>NUCLEOTIDE SEQUENCE [LARGE SCALE GENOMIC DNA]</scope>
    <source>
        <strain evidence="2 3">UAMH 7357</strain>
    </source>
</reference>
<keyword evidence="1" id="KW-0812">Transmembrane</keyword>
<dbReference type="STRING" id="1745343.A0A2J6PRS5"/>
<dbReference type="Proteomes" id="UP000235672">
    <property type="component" value="Unassembled WGS sequence"/>
</dbReference>
<feature type="transmembrane region" description="Helical" evidence="1">
    <location>
        <begin position="268"/>
        <end position="289"/>
    </location>
</feature>
<feature type="transmembrane region" description="Helical" evidence="1">
    <location>
        <begin position="23"/>
        <end position="44"/>
    </location>
</feature>
<dbReference type="OrthoDB" id="5313079at2759"/>